<dbReference type="EMBL" id="CACRSJ010000109">
    <property type="protein sequence ID" value="VYS61874.1"/>
    <property type="molecule type" value="Genomic_DNA"/>
</dbReference>
<organism evidence="1 2">
    <name type="scientific">Arabidopsis thaliana</name>
    <name type="common">Mouse-ear cress</name>
    <dbReference type="NCBI Taxonomy" id="3702"/>
    <lineage>
        <taxon>Eukaryota</taxon>
        <taxon>Viridiplantae</taxon>
        <taxon>Streptophyta</taxon>
        <taxon>Embryophyta</taxon>
        <taxon>Tracheophyta</taxon>
        <taxon>Spermatophyta</taxon>
        <taxon>Magnoliopsida</taxon>
        <taxon>eudicotyledons</taxon>
        <taxon>Gunneridae</taxon>
        <taxon>Pentapetalae</taxon>
        <taxon>rosids</taxon>
        <taxon>malvids</taxon>
        <taxon>Brassicales</taxon>
        <taxon>Brassicaceae</taxon>
        <taxon>Camelineae</taxon>
        <taxon>Arabidopsis</taxon>
    </lineage>
</organism>
<gene>
    <name evidence="1" type="ORF">AN1_LOCUS17303</name>
</gene>
<proteinExistence type="predicted"/>
<sequence>MREMVVRLRYLRTLEELHDEVSTLTKRSPIPQFILRQSRFEISRSKFFKILEANHKTLRLANTRIRR</sequence>
<name>A0A654FM52_ARATH</name>
<dbReference type="AlphaFoldDB" id="A0A654FM52"/>
<reference evidence="1 2" key="1">
    <citation type="submission" date="2019-11" db="EMBL/GenBank/DDBJ databases">
        <authorList>
            <person name="Jiao W.-B."/>
            <person name="Schneeberger K."/>
        </authorList>
    </citation>
    <scope>NUCLEOTIDE SEQUENCE [LARGE SCALE GENOMIC DNA]</scope>
    <source>
        <strain evidence="2">cv. An-1</strain>
    </source>
</reference>
<evidence type="ECO:0000313" key="2">
    <source>
        <dbReference type="Proteomes" id="UP000426265"/>
    </source>
</evidence>
<protein>
    <submittedName>
        <fullName evidence="1">Uncharacterized protein</fullName>
    </submittedName>
</protein>
<evidence type="ECO:0000313" key="1">
    <source>
        <dbReference type="EMBL" id="VYS61874.1"/>
    </source>
</evidence>
<accession>A0A654FM52</accession>
<dbReference type="Proteomes" id="UP000426265">
    <property type="component" value="Unassembled WGS sequence"/>
</dbReference>